<feature type="compositionally biased region" description="Basic and acidic residues" evidence="4">
    <location>
        <begin position="51"/>
        <end position="60"/>
    </location>
</feature>
<gene>
    <name evidence="6" type="ORF">LWI29_035070</name>
</gene>
<dbReference type="PROSITE" id="PS50600">
    <property type="entry name" value="ULP_PROTEASE"/>
    <property type="match status" value="1"/>
</dbReference>
<dbReference type="EMBL" id="JAUESC010000382">
    <property type="protein sequence ID" value="KAK0588149.1"/>
    <property type="molecule type" value="Genomic_DNA"/>
</dbReference>
<accession>A0AA39SFW6</accession>
<keyword evidence="3" id="KW-0378">Hydrolase</keyword>
<dbReference type="SUPFAM" id="SSF54001">
    <property type="entry name" value="Cysteine proteinases"/>
    <property type="match status" value="1"/>
</dbReference>
<reference evidence="6" key="1">
    <citation type="journal article" date="2022" name="Plant J.">
        <title>Strategies of tolerance reflected in two North American maple genomes.</title>
        <authorList>
            <person name="McEvoy S.L."/>
            <person name="Sezen U.U."/>
            <person name="Trouern-Trend A."/>
            <person name="McMahon S.M."/>
            <person name="Schaberg P.G."/>
            <person name="Yang J."/>
            <person name="Wegrzyn J.L."/>
            <person name="Swenson N.G."/>
        </authorList>
    </citation>
    <scope>NUCLEOTIDE SEQUENCE</scope>
    <source>
        <strain evidence="6">NS2018</strain>
    </source>
</reference>
<dbReference type="Gene3D" id="3.40.395.10">
    <property type="entry name" value="Adenoviral Proteinase, Chain A"/>
    <property type="match status" value="1"/>
</dbReference>
<dbReference type="InterPro" id="IPR038765">
    <property type="entry name" value="Papain-like_cys_pep_sf"/>
</dbReference>
<proteinExistence type="inferred from homology"/>
<dbReference type="AlphaFoldDB" id="A0AA39SFW6"/>
<dbReference type="Proteomes" id="UP001168877">
    <property type="component" value="Unassembled WGS sequence"/>
</dbReference>
<feature type="region of interest" description="Disordered" evidence="4">
    <location>
        <begin position="51"/>
        <end position="71"/>
    </location>
</feature>
<feature type="domain" description="Ubiquitin-like protease family profile" evidence="5">
    <location>
        <begin position="262"/>
        <end position="408"/>
    </location>
</feature>
<dbReference type="Pfam" id="PF02902">
    <property type="entry name" value="Peptidase_C48"/>
    <property type="match status" value="1"/>
</dbReference>
<evidence type="ECO:0000256" key="2">
    <source>
        <dbReference type="ARBA" id="ARBA00022670"/>
    </source>
</evidence>
<name>A0AA39SFW6_ACESA</name>
<evidence type="ECO:0000256" key="4">
    <source>
        <dbReference type="SAM" id="MobiDB-lite"/>
    </source>
</evidence>
<evidence type="ECO:0000313" key="7">
    <source>
        <dbReference type="Proteomes" id="UP001168877"/>
    </source>
</evidence>
<evidence type="ECO:0000256" key="1">
    <source>
        <dbReference type="ARBA" id="ARBA00005234"/>
    </source>
</evidence>
<keyword evidence="7" id="KW-1185">Reference proteome</keyword>
<sequence length="408" mass="47509">MITYLSIKISPSTEFLPPSMKKQGNPIGQGDVQDDTEDNVLHNVERDAKRKFGDGGDHIRHSQVSGDMKKGVNPTVVKKDRVGSKKKGWKRFKELEIQLERIQTQQDECWHKVHNEMASMKCSLMNEMRIGFLRLTELICKSNNDKTCQNVATDLINLSRDDNIQFEPPPVHRVLQSPELSKVNSEPRYDVQQLTRPSKLTIKVTRDRKRSTCTDIDPTAKRPKKLKMLDIGKDSLLDEDVACSMNSWINDNKNTCMYTGLLKAKPHWFEILLSEVGWLDGDHMETYCRLMRQRAFFFPHLYNHNIVLLDYTFMMKIQGRWSLLLQSTEQFKHETYKWDSEMIDYVIGKKPVEAWKHWRKVNVILFPANVNENHWVAIAVHLKERVIKVYDSFPSINSVKLSGHLVLE</sequence>
<evidence type="ECO:0000313" key="6">
    <source>
        <dbReference type="EMBL" id="KAK0588149.1"/>
    </source>
</evidence>
<dbReference type="GO" id="GO:0008234">
    <property type="term" value="F:cysteine-type peptidase activity"/>
    <property type="evidence" value="ECO:0007669"/>
    <property type="project" value="InterPro"/>
</dbReference>
<evidence type="ECO:0000256" key="3">
    <source>
        <dbReference type="ARBA" id="ARBA00022801"/>
    </source>
</evidence>
<protein>
    <recommendedName>
        <fullName evidence="5">Ubiquitin-like protease family profile domain-containing protein</fullName>
    </recommendedName>
</protein>
<comment type="caution">
    <text evidence="6">The sequence shown here is derived from an EMBL/GenBank/DDBJ whole genome shotgun (WGS) entry which is preliminary data.</text>
</comment>
<organism evidence="6 7">
    <name type="scientific">Acer saccharum</name>
    <name type="common">Sugar maple</name>
    <dbReference type="NCBI Taxonomy" id="4024"/>
    <lineage>
        <taxon>Eukaryota</taxon>
        <taxon>Viridiplantae</taxon>
        <taxon>Streptophyta</taxon>
        <taxon>Embryophyta</taxon>
        <taxon>Tracheophyta</taxon>
        <taxon>Spermatophyta</taxon>
        <taxon>Magnoliopsida</taxon>
        <taxon>eudicotyledons</taxon>
        <taxon>Gunneridae</taxon>
        <taxon>Pentapetalae</taxon>
        <taxon>rosids</taxon>
        <taxon>malvids</taxon>
        <taxon>Sapindales</taxon>
        <taxon>Sapindaceae</taxon>
        <taxon>Hippocastanoideae</taxon>
        <taxon>Acereae</taxon>
        <taxon>Acer</taxon>
    </lineage>
</organism>
<comment type="similarity">
    <text evidence="1">Belongs to the peptidase C48 family.</text>
</comment>
<evidence type="ECO:0000259" key="5">
    <source>
        <dbReference type="PROSITE" id="PS50600"/>
    </source>
</evidence>
<keyword evidence="2" id="KW-0645">Protease</keyword>
<dbReference type="GO" id="GO:0006508">
    <property type="term" value="P:proteolysis"/>
    <property type="evidence" value="ECO:0007669"/>
    <property type="project" value="UniProtKB-KW"/>
</dbReference>
<dbReference type="InterPro" id="IPR003653">
    <property type="entry name" value="Peptidase_C48_C"/>
</dbReference>
<reference evidence="6" key="2">
    <citation type="submission" date="2023-06" db="EMBL/GenBank/DDBJ databases">
        <authorList>
            <person name="Swenson N.G."/>
            <person name="Wegrzyn J.L."/>
            <person name="Mcevoy S.L."/>
        </authorList>
    </citation>
    <scope>NUCLEOTIDE SEQUENCE</scope>
    <source>
        <strain evidence="6">NS2018</strain>
        <tissue evidence="6">Leaf</tissue>
    </source>
</reference>